<dbReference type="EMBL" id="LR031875">
    <property type="protein sequence ID" value="VDD32127.1"/>
    <property type="molecule type" value="Genomic_DNA"/>
</dbReference>
<proteinExistence type="predicted"/>
<evidence type="ECO:0000256" key="1">
    <source>
        <dbReference type="SAM" id="Phobius"/>
    </source>
</evidence>
<gene>
    <name evidence="2" type="ORF">BOLC9T57450H</name>
</gene>
<dbReference type="AlphaFoldDB" id="A0A3P6DL58"/>
<keyword evidence="1" id="KW-0812">Transmembrane</keyword>
<keyword evidence="1" id="KW-1133">Transmembrane helix</keyword>
<keyword evidence="1" id="KW-0472">Membrane</keyword>
<feature type="transmembrane region" description="Helical" evidence="1">
    <location>
        <begin position="155"/>
        <end position="175"/>
    </location>
</feature>
<accession>A0A3P6DL58</accession>
<feature type="transmembrane region" description="Helical" evidence="1">
    <location>
        <begin position="98"/>
        <end position="118"/>
    </location>
</feature>
<name>A0A3P6DL58_BRAOL</name>
<organism evidence="2">
    <name type="scientific">Brassica oleracea</name>
    <name type="common">Wild cabbage</name>
    <dbReference type="NCBI Taxonomy" id="3712"/>
    <lineage>
        <taxon>Eukaryota</taxon>
        <taxon>Viridiplantae</taxon>
        <taxon>Streptophyta</taxon>
        <taxon>Embryophyta</taxon>
        <taxon>Tracheophyta</taxon>
        <taxon>Spermatophyta</taxon>
        <taxon>Magnoliopsida</taxon>
        <taxon>eudicotyledons</taxon>
        <taxon>Gunneridae</taxon>
        <taxon>Pentapetalae</taxon>
        <taxon>rosids</taxon>
        <taxon>malvids</taxon>
        <taxon>Brassicales</taxon>
        <taxon>Brassicaceae</taxon>
        <taxon>Brassiceae</taxon>
        <taxon>Brassica</taxon>
    </lineage>
</organism>
<protein>
    <submittedName>
        <fullName evidence="2">Uncharacterized protein</fullName>
    </submittedName>
</protein>
<feature type="transmembrane region" description="Helical" evidence="1">
    <location>
        <begin position="124"/>
        <end position="143"/>
    </location>
</feature>
<evidence type="ECO:0000313" key="2">
    <source>
        <dbReference type="EMBL" id="VDD32127.1"/>
    </source>
</evidence>
<sequence>MAKKKCEQCDGVAAASPRRSIAPTTARPVGFHRAANPASSSSVIRPCFSSKSVETIAKKKVEDVMPIATGHEKEELEAELEVIPCVFFFSCKHTTLKLTWLIFFFKCFCFVCFCVGTGKVILESAILTTVVVLSFTVYTFWAAKRGYDFNFLGPFLFGALIVLIVFAMIKVTPLIPNSMP</sequence>
<reference evidence="2" key="1">
    <citation type="submission" date="2018-11" db="EMBL/GenBank/DDBJ databases">
        <authorList>
            <consortium name="Genoscope - CEA"/>
            <person name="William W."/>
        </authorList>
    </citation>
    <scope>NUCLEOTIDE SEQUENCE</scope>
</reference>